<dbReference type="EMBL" id="FMBM01000002">
    <property type="protein sequence ID" value="SCC81453.1"/>
    <property type="molecule type" value="Genomic_DNA"/>
</dbReference>
<dbReference type="STRING" id="1653334.GA0071312_2395"/>
<dbReference type="PATRIC" id="fig|1653334.4.peg.1580"/>
<proteinExistence type="predicted"/>
<dbReference type="GO" id="GO:0009288">
    <property type="term" value="C:bacterial-type flagellum"/>
    <property type="evidence" value="ECO:0007669"/>
    <property type="project" value="InterPro"/>
</dbReference>
<dbReference type="OrthoDB" id="5455460at2"/>
<dbReference type="Pfam" id="PF04344">
    <property type="entry name" value="CheZ"/>
    <property type="match status" value="1"/>
</dbReference>
<evidence type="ECO:0000313" key="4">
    <source>
        <dbReference type="Proteomes" id="UP000050497"/>
    </source>
</evidence>
<organism evidence="2 4">
    <name type="scientific">Saliniramus fredricksonii</name>
    <dbReference type="NCBI Taxonomy" id="1653334"/>
    <lineage>
        <taxon>Bacteria</taxon>
        <taxon>Pseudomonadati</taxon>
        <taxon>Pseudomonadota</taxon>
        <taxon>Alphaproteobacteria</taxon>
        <taxon>Hyphomicrobiales</taxon>
        <taxon>Salinarimonadaceae</taxon>
        <taxon>Saliniramus</taxon>
    </lineage>
</organism>
<dbReference type="GO" id="GO:0003824">
    <property type="term" value="F:catalytic activity"/>
    <property type="evidence" value="ECO:0007669"/>
    <property type="project" value="InterPro"/>
</dbReference>
<evidence type="ECO:0000256" key="1">
    <source>
        <dbReference type="SAM" id="MobiDB-lite"/>
    </source>
</evidence>
<dbReference type="SUPFAM" id="SSF75708">
    <property type="entry name" value="Chemotaxis phosphatase CheZ"/>
    <property type="match status" value="1"/>
</dbReference>
<dbReference type="GO" id="GO:0050920">
    <property type="term" value="P:regulation of chemotaxis"/>
    <property type="evidence" value="ECO:0007669"/>
    <property type="project" value="InterPro"/>
</dbReference>
<accession>A0A0P7X9Z2</accession>
<dbReference type="Proteomes" id="UP000050497">
    <property type="component" value="Unassembled WGS sequence"/>
</dbReference>
<dbReference type="RefSeq" id="WP_074445152.1">
    <property type="nucleotide sequence ID" value="NZ_FMBM01000002.1"/>
</dbReference>
<sequence>MSLAHKRYRIEETLGHDPRFFQPIEIPVTPVASAAPVSGEAAANDPRFEQIMTALEEIKRYMDPALRNSADVVEAYRREIAEVYELRGELDAMKLAITQTKREIASLYRSEEEGKGMRRVAGELDAVVGATETATSSILSGLEDIEAEANMLRASGMDSGNNDHVGAILDRVISMYEACNFQDLTGQRISKIVNVLKFVEERLDKMIGVWGGLEAFKEIADTHTDGLPALDDEKSLLNGPRLDEDDGHVDQGDIDALFD</sequence>
<comment type="caution">
    <text evidence="2">The sequence shown here is derived from an EMBL/GenBank/DDBJ whole genome shotgun (WGS) entry which is preliminary data.</text>
</comment>
<evidence type="ECO:0000313" key="5">
    <source>
        <dbReference type="Proteomes" id="UP000182800"/>
    </source>
</evidence>
<gene>
    <name evidence="2" type="primary">cheZ</name>
    <name evidence="3" type="ORF">GA0071312_2395</name>
    <name evidence="2" type="ORF">HLUCCO17_04435</name>
</gene>
<dbReference type="Proteomes" id="UP000182800">
    <property type="component" value="Unassembled WGS sequence"/>
</dbReference>
<dbReference type="Gene3D" id="1.10.287.500">
    <property type="entry name" value="Helix hairpin bin"/>
    <property type="match status" value="1"/>
</dbReference>
<dbReference type="AlphaFoldDB" id="A0A0P7X9Z2"/>
<reference evidence="3 5" key="2">
    <citation type="submission" date="2016-08" db="EMBL/GenBank/DDBJ databases">
        <authorList>
            <person name="Varghese N."/>
            <person name="Submissions Spin"/>
        </authorList>
    </citation>
    <scope>NUCLEOTIDE SEQUENCE [LARGE SCALE GENOMIC DNA]</scope>
    <source>
        <strain evidence="3 5">HL-109</strain>
    </source>
</reference>
<dbReference type="InterPro" id="IPR007439">
    <property type="entry name" value="Chemotax_Pase_CheZ"/>
</dbReference>
<feature type="region of interest" description="Disordered" evidence="1">
    <location>
        <begin position="231"/>
        <end position="251"/>
    </location>
</feature>
<reference evidence="2 4" key="1">
    <citation type="submission" date="2015-09" db="EMBL/GenBank/DDBJ databases">
        <title>Identification and resolution of microdiversity through metagenomic sequencing of parallel consortia.</title>
        <authorList>
            <person name="Nelson W.C."/>
            <person name="Romine M.F."/>
            <person name="Lindemann S.R."/>
        </authorList>
    </citation>
    <scope>NUCLEOTIDE SEQUENCE [LARGE SCALE GENOMIC DNA]</scope>
    <source>
        <strain evidence="2">HL-109</strain>
    </source>
</reference>
<protein>
    <submittedName>
        <fullName evidence="2">Chemotaxis protein CheZ</fullName>
    </submittedName>
</protein>
<evidence type="ECO:0000313" key="2">
    <source>
        <dbReference type="EMBL" id="KPQ12053.1"/>
    </source>
</evidence>
<keyword evidence="5" id="KW-1185">Reference proteome</keyword>
<evidence type="ECO:0000313" key="3">
    <source>
        <dbReference type="EMBL" id="SCC81453.1"/>
    </source>
</evidence>
<dbReference type="EMBL" id="LJSX01000004">
    <property type="protein sequence ID" value="KPQ12053.1"/>
    <property type="molecule type" value="Genomic_DNA"/>
</dbReference>
<name>A0A0P7X9Z2_9HYPH</name>